<reference evidence="11 12" key="1">
    <citation type="submission" date="2018-04" db="EMBL/GenBank/DDBJ databases">
        <title>Genomic Encyclopedia of Type Strains, Phase IV (KMG-IV): sequencing the most valuable type-strain genomes for metagenomic binning, comparative biology and taxonomic classification.</title>
        <authorList>
            <person name="Goeker M."/>
        </authorList>
    </citation>
    <scope>NUCLEOTIDE SEQUENCE [LARGE SCALE GENOMIC DNA]</scope>
    <source>
        <strain evidence="11 12">DSM 28688</strain>
    </source>
</reference>
<evidence type="ECO:0000259" key="10">
    <source>
        <dbReference type="Pfam" id="PF04290"/>
    </source>
</evidence>
<evidence type="ECO:0000256" key="6">
    <source>
        <dbReference type="ARBA" id="ARBA00022989"/>
    </source>
</evidence>
<dbReference type="Pfam" id="PF04290">
    <property type="entry name" value="DctQ"/>
    <property type="match status" value="1"/>
</dbReference>
<accession>A0A2U1CWI0</accession>
<dbReference type="Proteomes" id="UP000245887">
    <property type="component" value="Unassembled WGS sequence"/>
</dbReference>
<evidence type="ECO:0000313" key="12">
    <source>
        <dbReference type="Proteomes" id="UP000245887"/>
    </source>
</evidence>
<dbReference type="PANTHER" id="PTHR35011:SF4">
    <property type="entry name" value="SLL1102 PROTEIN"/>
    <property type="match status" value="1"/>
</dbReference>
<dbReference type="RefSeq" id="WP_116919093.1">
    <property type="nucleotide sequence ID" value="NZ_QEKQ01000005.1"/>
</dbReference>
<evidence type="ECO:0000256" key="4">
    <source>
        <dbReference type="ARBA" id="ARBA00022519"/>
    </source>
</evidence>
<keyword evidence="3" id="KW-1003">Cell membrane</keyword>
<proteinExistence type="inferred from homology"/>
<name>A0A2U1CWI0_9GAMM</name>
<dbReference type="InterPro" id="IPR055348">
    <property type="entry name" value="DctQ"/>
</dbReference>
<feature type="transmembrane region" description="Helical" evidence="9">
    <location>
        <begin position="135"/>
        <end position="156"/>
    </location>
</feature>
<keyword evidence="6 9" id="KW-1133">Transmembrane helix</keyword>
<feature type="transmembrane region" description="Helical" evidence="9">
    <location>
        <begin position="58"/>
        <end position="74"/>
    </location>
</feature>
<dbReference type="GO" id="GO:0005886">
    <property type="term" value="C:plasma membrane"/>
    <property type="evidence" value="ECO:0007669"/>
    <property type="project" value="UniProtKB-SubCell"/>
</dbReference>
<feature type="transmembrane region" description="Helical" evidence="9">
    <location>
        <begin position="25"/>
        <end position="46"/>
    </location>
</feature>
<dbReference type="InterPro" id="IPR007387">
    <property type="entry name" value="TRAP_DctQ"/>
</dbReference>
<comment type="caution">
    <text evidence="11">The sequence shown here is derived from an EMBL/GenBank/DDBJ whole genome shotgun (WGS) entry which is preliminary data.</text>
</comment>
<keyword evidence="7 9" id="KW-0472">Membrane</keyword>
<sequence>MKTDSPAPLRLLDSLDAFTEHSGRLLAWLNVAMVLLTFAVVIMRYLFDQSSIFLQESVMYLHATLFMLASAYTLKHNDHVRVDILYQRMPGRGKALVDLLGTLLLMLPVVIYIALSSWGYVLDSWAILETSPESSGIPAIFLLKTLIPVMCALLFIQGGAEVLRNGAVLLGWRRKEQPGDVEDRL</sequence>
<dbReference type="OrthoDB" id="9795655at2"/>
<evidence type="ECO:0000256" key="7">
    <source>
        <dbReference type="ARBA" id="ARBA00023136"/>
    </source>
</evidence>
<protein>
    <recommendedName>
        <fullName evidence="9">TRAP transporter small permease protein</fullName>
    </recommendedName>
</protein>
<evidence type="ECO:0000256" key="8">
    <source>
        <dbReference type="ARBA" id="ARBA00038436"/>
    </source>
</evidence>
<evidence type="ECO:0000256" key="1">
    <source>
        <dbReference type="ARBA" id="ARBA00004429"/>
    </source>
</evidence>
<keyword evidence="4 9" id="KW-0997">Cell inner membrane</keyword>
<dbReference type="GO" id="GO:0022857">
    <property type="term" value="F:transmembrane transporter activity"/>
    <property type="evidence" value="ECO:0007669"/>
    <property type="project" value="UniProtKB-UniRule"/>
</dbReference>
<gene>
    <name evidence="11" type="ORF">C8D92_10556</name>
</gene>
<comment type="subunit">
    <text evidence="9">The complex comprises the extracytoplasmic solute receptor protein and the two transmembrane proteins.</text>
</comment>
<dbReference type="AlphaFoldDB" id="A0A2U1CWI0"/>
<dbReference type="PANTHER" id="PTHR35011">
    <property type="entry name" value="2,3-DIKETO-L-GULONATE TRAP TRANSPORTER SMALL PERMEASE PROTEIN YIAM"/>
    <property type="match status" value="1"/>
</dbReference>
<comment type="similarity">
    <text evidence="8 9">Belongs to the TRAP transporter small permease family.</text>
</comment>
<feature type="transmembrane region" description="Helical" evidence="9">
    <location>
        <begin position="95"/>
        <end position="115"/>
    </location>
</feature>
<evidence type="ECO:0000256" key="2">
    <source>
        <dbReference type="ARBA" id="ARBA00022448"/>
    </source>
</evidence>
<keyword evidence="5 9" id="KW-0812">Transmembrane</keyword>
<evidence type="ECO:0000313" key="11">
    <source>
        <dbReference type="EMBL" id="PVY76303.1"/>
    </source>
</evidence>
<comment type="function">
    <text evidence="9">Part of the tripartite ATP-independent periplasmic (TRAP) transport system.</text>
</comment>
<evidence type="ECO:0000256" key="3">
    <source>
        <dbReference type="ARBA" id="ARBA00022475"/>
    </source>
</evidence>
<evidence type="ECO:0000256" key="5">
    <source>
        <dbReference type="ARBA" id="ARBA00022692"/>
    </source>
</evidence>
<feature type="domain" description="Tripartite ATP-independent periplasmic transporters DctQ component" evidence="10">
    <location>
        <begin position="33"/>
        <end position="164"/>
    </location>
</feature>
<evidence type="ECO:0000256" key="9">
    <source>
        <dbReference type="RuleBase" id="RU369079"/>
    </source>
</evidence>
<keyword evidence="2 9" id="KW-0813">Transport</keyword>
<organism evidence="11 12">
    <name type="scientific">Tamilnaduibacter salinus</name>
    <dbReference type="NCBI Taxonomy" id="1484056"/>
    <lineage>
        <taxon>Bacteria</taxon>
        <taxon>Pseudomonadati</taxon>
        <taxon>Pseudomonadota</taxon>
        <taxon>Gammaproteobacteria</taxon>
        <taxon>Pseudomonadales</taxon>
        <taxon>Marinobacteraceae</taxon>
        <taxon>Tamilnaduibacter</taxon>
    </lineage>
</organism>
<comment type="subcellular location">
    <subcellularLocation>
        <location evidence="1 9">Cell inner membrane</location>
        <topology evidence="1 9">Multi-pass membrane protein</topology>
    </subcellularLocation>
</comment>
<dbReference type="EMBL" id="QEKQ01000005">
    <property type="protein sequence ID" value="PVY76303.1"/>
    <property type="molecule type" value="Genomic_DNA"/>
</dbReference>